<dbReference type="GO" id="GO:0005829">
    <property type="term" value="C:cytosol"/>
    <property type="evidence" value="ECO:0007669"/>
    <property type="project" value="TreeGrafter"/>
</dbReference>
<comment type="caution">
    <text evidence="6">Lacks conserved residue(s) required for the propagation of feature annotation.</text>
</comment>
<dbReference type="EC" id="2.1.1.-" evidence="6"/>
<dbReference type="HAMAP" id="MF_00074">
    <property type="entry name" value="16SrRNA_methyltr_G"/>
    <property type="match status" value="1"/>
</dbReference>
<sequence>MDCAAHTGLPRGPGARRSWIVAGTVSSSTLDLTLLRTAAARLGEELTPEAERAFRRYAELLLEWNQRINLTGLDDWSEIQRRLLVESLGLLPWVDRACAQSQLCRVIDVGTGAGIPGIPLKLLRPKLSLTLLDATAKKVRFLELVVRELALLDTTPIHDRAETLAHNPEHRGRYDLATARALAHLATALELTLPFLHVDGLAVFPKGPAIELELRDSRRALEILGGEIEAVEPMPLADLVGATGTIVVVRAVRPAPSQYPRRVGLPAKRPLR</sequence>
<evidence type="ECO:0000256" key="5">
    <source>
        <dbReference type="ARBA" id="ARBA00022691"/>
    </source>
</evidence>
<protein>
    <recommendedName>
        <fullName evidence="6">Ribosomal RNA small subunit methyltransferase G</fullName>
        <ecNumber evidence="6">2.1.1.-</ecNumber>
    </recommendedName>
    <alternativeName>
        <fullName evidence="6">16S rRNA 7-methylguanosine methyltransferase</fullName>
        <shortName evidence="6">16S rRNA m7G methyltransferase</shortName>
    </alternativeName>
</protein>
<keyword evidence="1 6" id="KW-0963">Cytoplasm</keyword>
<evidence type="ECO:0000256" key="6">
    <source>
        <dbReference type="HAMAP-Rule" id="MF_00074"/>
    </source>
</evidence>
<dbReference type="PANTHER" id="PTHR31760:SF0">
    <property type="entry name" value="S-ADENOSYL-L-METHIONINE-DEPENDENT METHYLTRANSFERASES SUPERFAMILY PROTEIN"/>
    <property type="match status" value="1"/>
</dbReference>
<evidence type="ECO:0000313" key="7">
    <source>
        <dbReference type="EMBL" id="HEF65770.1"/>
    </source>
</evidence>
<dbReference type="EMBL" id="DSJL01000011">
    <property type="protein sequence ID" value="HEF65770.1"/>
    <property type="molecule type" value="Genomic_DNA"/>
</dbReference>
<evidence type="ECO:0000256" key="3">
    <source>
        <dbReference type="ARBA" id="ARBA00022603"/>
    </source>
</evidence>
<reference evidence="7" key="1">
    <citation type="journal article" date="2020" name="mSystems">
        <title>Genome- and Community-Level Interaction Insights into Carbon Utilization and Element Cycling Functions of Hydrothermarchaeota in Hydrothermal Sediment.</title>
        <authorList>
            <person name="Zhou Z."/>
            <person name="Liu Y."/>
            <person name="Xu W."/>
            <person name="Pan J."/>
            <person name="Luo Z.H."/>
            <person name="Li M."/>
        </authorList>
    </citation>
    <scope>NUCLEOTIDE SEQUENCE [LARGE SCALE GENOMIC DNA]</scope>
    <source>
        <strain evidence="7">SpSt-222</strain>
    </source>
</reference>
<keyword evidence="5 6" id="KW-0949">S-adenosyl-L-methionine</keyword>
<dbReference type="GO" id="GO:0070043">
    <property type="term" value="F:rRNA (guanine-N7-)-methyltransferase activity"/>
    <property type="evidence" value="ECO:0007669"/>
    <property type="project" value="UniProtKB-UniRule"/>
</dbReference>
<feature type="binding site" evidence="6">
    <location>
        <position position="180"/>
    </location>
    <ligand>
        <name>S-adenosyl-L-methionine</name>
        <dbReference type="ChEBI" id="CHEBI:59789"/>
    </ligand>
</feature>
<evidence type="ECO:0000256" key="1">
    <source>
        <dbReference type="ARBA" id="ARBA00022490"/>
    </source>
</evidence>
<feature type="binding site" evidence="6">
    <location>
        <begin position="133"/>
        <end position="135"/>
    </location>
    <ligand>
        <name>S-adenosyl-L-methionine</name>
        <dbReference type="ChEBI" id="CHEBI:59789"/>
    </ligand>
</feature>
<dbReference type="FunFam" id="3.40.50.150:FF:000041">
    <property type="entry name" value="Ribosomal RNA small subunit methyltransferase G"/>
    <property type="match status" value="1"/>
</dbReference>
<name>A0A7C1FQL4_THERO</name>
<proteinExistence type="inferred from homology"/>
<gene>
    <name evidence="6 7" type="primary">rsmG</name>
    <name evidence="7" type="ORF">ENP47_09265</name>
</gene>
<keyword evidence="4 6" id="KW-0808">Transferase</keyword>
<dbReference type="SUPFAM" id="SSF53335">
    <property type="entry name" value="S-adenosyl-L-methionine-dependent methyltransferases"/>
    <property type="match status" value="1"/>
</dbReference>
<comment type="caution">
    <text evidence="7">The sequence shown here is derived from an EMBL/GenBank/DDBJ whole genome shotgun (WGS) entry which is preliminary data.</text>
</comment>
<accession>A0A7C1FQL4</accession>
<comment type="similarity">
    <text evidence="6">Belongs to the methyltransferase superfamily. RNA methyltransferase RsmG family.</text>
</comment>
<dbReference type="Pfam" id="PF02527">
    <property type="entry name" value="GidB"/>
    <property type="match status" value="1"/>
</dbReference>
<comment type="subcellular location">
    <subcellularLocation>
        <location evidence="6">Cytoplasm</location>
    </subcellularLocation>
</comment>
<dbReference type="InterPro" id="IPR003682">
    <property type="entry name" value="rRNA_ssu_MeTfrase_G"/>
</dbReference>
<evidence type="ECO:0000256" key="4">
    <source>
        <dbReference type="ARBA" id="ARBA00022679"/>
    </source>
</evidence>
<organism evidence="7">
    <name type="scientific">Thermomicrobium roseum</name>
    <dbReference type="NCBI Taxonomy" id="500"/>
    <lineage>
        <taxon>Bacteria</taxon>
        <taxon>Pseudomonadati</taxon>
        <taxon>Thermomicrobiota</taxon>
        <taxon>Thermomicrobia</taxon>
        <taxon>Thermomicrobiales</taxon>
        <taxon>Thermomicrobiaceae</taxon>
        <taxon>Thermomicrobium</taxon>
    </lineage>
</organism>
<feature type="binding site" evidence="6">
    <location>
        <position position="110"/>
    </location>
    <ligand>
        <name>S-adenosyl-L-methionine</name>
        <dbReference type="ChEBI" id="CHEBI:59789"/>
    </ligand>
</feature>
<dbReference type="Gene3D" id="3.40.50.150">
    <property type="entry name" value="Vaccinia Virus protein VP39"/>
    <property type="match status" value="1"/>
</dbReference>
<dbReference type="NCBIfam" id="TIGR00138">
    <property type="entry name" value="rsmG_gidB"/>
    <property type="match status" value="1"/>
</dbReference>
<dbReference type="PANTHER" id="PTHR31760">
    <property type="entry name" value="S-ADENOSYL-L-METHIONINE-DEPENDENT METHYLTRANSFERASES SUPERFAMILY PROTEIN"/>
    <property type="match status" value="1"/>
</dbReference>
<comment type="function">
    <text evidence="6">Specifically methylates the N7 position of a guanine in 16S rRNA.</text>
</comment>
<dbReference type="AlphaFoldDB" id="A0A7C1FQL4"/>
<feature type="binding site" evidence="6">
    <location>
        <begin position="161"/>
        <end position="162"/>
    </location>
    <ligand>
        <name>S-adenosyl-L-methionine</name>
        <dbReference type="ChEBI" id="CHEBI:59789"/>
    </ligand>
</feature>
<dbReference type="InterPro" id="IPR029063">
    <property type="entry name" value="SAM-dependent_MTases_sf"/>
</dbReference>
<keyword evidence="3 6" id="KW-0489">Methyltransferase</keyword>
<keyword evidence="2 6" id="KW-0698">rRNA processing</keyword>
<evidence type="ECO:0000256" key="2">
    <source>
        <dbReference type="ARBA" id="ARBA00022552"/>
    </source>
</evidence>